<dbReference type="Proteomes" id="UP000318582">
    <property type="component" value="Unassembled WGS sequence"/>
</dbReference>
<name>A0A507E080_9FUNG</name>
<dbReference type="InterPro" id="IPR012875">
    <property type="entry name" value="SDHF4"/>
</dbReference>
<comment type="caution">
    <text evidence="2">The sequence shown here is derived from an EMBL/GenBank/DDBJ whole genome shotgun (WGS) entry which is preliminary data.</text>
</comment>
<dbReference type="EMBL" id="QEAQ01000056">
    <property type="protein sequence ID" value="TPX57206.1"/>
    <property type="molecule type" value="Genomic_DNA"/>
</dbReference>
<keyword evidence="3" id="KW-1185">Reference proteome</keyword>
<protein>
    <submittedName>
        <fullName evidence="2">Uncharacterized protein</fullName>
    </submittedName>
</protein>
<proteinExistence type="inferred from homology"/>
<dbReference type="AlphaFoldDB" id="A0A507E080"/>
<evidence type="ECO:0000256" key="1">
    <source>
        <dbReference type="ARBA" id="ARBA00005701"/>
    </source>
</evidence>
<evidence type="ECO:0000313" key="3">
    <source>
        <dbReference type="Proteomes" id="UP000318582"/>
    </source>
</evidence>
<organism evidence="2 3">
    <name type="scientific">Powellomyces hirtus</name>
    <dbReference type="NCBI Taxonomy" id="109895"/>
    <lineage>
        <taxon>Eukaryota</taxon>
        <taxon>Fungi</taxon>
        <taxon>Fungi incertae sedis</taxon>
        <taxon>Chytridiomycota</taxon>
        <taxon>Chytridiomycota incertae sedis</taxon>
        <taxon>Chytridiomycetes</taxon>
        <taxon>Spizellomycetales</taxon>
        <taxon>Powellomycetaceae</taxon>
        <taxon>Powellomyces</taxon>
    </lineage>
</organism>
<sequence length="47" mass="5685">MRYGDWERKGKVYDFWKAIHCGVRQVIVTLYNSFVGANLHHVFSLWR</sequence>
<comment type="similarity">
    <text evidence="1">Belongs to the SDHAF4 family.</text>
</comment>
<dbReference type="Pfam" id="PF07896">
    <property type="entry name" value="DUF1674"/>
    <property type="match status" value="1"/>
</dbReference>
<accession>A0A507E080</accession>
<gene>
    <name evidence="2" type="ORF">PhCBS80983_g03985</name>
</gene>
<evidence type="ECO:0000313" key="2">
    <source>
        <dbReference type="EMBL" id="TPX57206.1"/>
    </source>
</evidence>
<reference evidence="2 3" key="1">
    <citation type="journal article" date="2019" name="Sci. Rep.">
        <title>Comparative genomics of chytrid fungi reveal insights into the obligate biotrophic and pathogenic lifestyle of Synchytrium endobioticum.</title>
        <authorList>
            <person name="van de Vossenberg B.T.L.H."/>
            <person name="Warris S."/>
            <person name="Nguyen H.D.T."/>
            <person name="van Gent-Pelzer M.P.E."/>
            <person name="Joly D.L."/>
            <person name="van de Geest H.C."/>
            <person name="Bonants P.J.M."/>
            <person name="Smith D.S."/>
            <person name="Levesque C.A."/>
            <person name="van der Lee T.A.J."/>
        </authorList>
    </citation>
    <scope>NUCLEOTIDE SEQUENCE [LARGE SCALE GENOMIC DNA]</scope>
    <source>
        <strain evidence="2 3">CBS 809.83</strain>
    </source>
</reference>